<evidence type="ECO:0008006" key="5">
    <source>
        <dbReference type="Google" id="ProtNLM"/>
    </source>
</evidence>
<evidence type="ECO:0000256" key="2">
    <source>
        <dbReference type="SAM" id="Phobius"/>
    </source>
</evidence>
<reference evidence="3 4" key="1">
    <citation type="submission" date="2019-02" db="EMBL/GenBank/DDBJ databases">
        <title>Deep-cultivation of Planctomycetes and their phenomic and genomic characterization uncovers novel biology.</title>
        <authorList>
            <person name="Wiegand S."/>
            <person name="Jogler M."/>
            <person name="Boedeker C."/>
            <person name="Pinto D."/>
            <person name="Vollmers J."/>
            <person name="Rivas-Marin E."/>
            <person name="Kohn T."/>
            <person name="Peeters S.H."/>
            <person name="Heuer A."/>
            <person name="Rast P."/>
            <person name="Oberbeckmann S."/>
            <person name="Bunk B."/>
            <person name="Jeske O."/>
            <person name="Meyerdierks A."/>
            <person name="Storesund J.E."/>
            <person name="Kallscheuer N."/>
            <person name="Luecker S."/>
            <person name="Lage O.M."/>
            <person name="Pohl T."/>
            <person name="Merkel B.J."/>
            <person name="Hornburger P."/>
            <person name="Mueller R.-W."/>
            <person name="Bruemmer F."/>
            <person name="Labrenz M."/>
            <person name="Spormann A.M."/>
            <person name="Op den Camp H."/>
            <person name="Overmann J."/>
            <person name="Amann R."/>
            <person name="Jetten M.S.M."/>
            <person name="Mascher T."/>
            <person name="Medema M.H."/>
            <person name="Devos D.P."/>
            <person name="Kaster A.-K."/>
            <person name="Ovreas L."/>
            <person name="Rohde M."/>
            <person name="Galperin M.Y."/>
            <person name="Jogler C."/>
        </authorList>
    </citation>
    <scope>NUCLEOTIDE SEQUENCE [LARGE SCALE GENOMIC DNA]</scope>
    <source>
        <strain evidence="3 4">Q31a</strain>
    </source>
</reference>
<keyword evidence="4" id="KW-1185">Reference proteome</keyword>
<evidence type="ECO:0000313" key="3">
    <source>
        <dbReference type="EMBL" id="QDV24425.1"/>
    </source>
</evidence>
<dbReference type="InterPro" id="IPR021741">
    <property type="entry name" value="DUF3311"/>
</dbReference>
<proteinExistence type="predicted"/>
<gene>
    <name evidence="3" type="ORF">Q31a_27430</name>
</gene>
<keyword evidence="2" id="KW-0812">Transmembrane</keyword>
<keyword evidence="2" id="KW-0472">Membrane</keyword>
<dbReference type="RefSeq" id="WP_145078070.1">
    <property type="nucleotide sequence ID" value="NZ_CP036298.1"/>
</dbReference>
<dbReference type="Pfam" id="PF11755">
    <property type="entry name" value="DUF3311"/>
    <property type="match status" value="1"/>
</dbReference>
<dbReference type="KEGG" id="ahel:Q31a_27430"/>
<evidence type="ECO:0000256" key="1">
    <source>
        <dbReference type="SAM" id="MobiDB-lite"/>
    </source>
</evidence>
<dbReference type="EMBL" id="CP036298">
    <property type="protein sequence ID" value="QDV24425.1"/>
    <property type="molecule type" value="Genomic_DNA"/>
</dbReference>
<sequence>MRKNSSGMMVISGLVVLLLVLHQDNWLWDDDSLVFGFMPIGLFYHVCLSMAAAATWFLATLIAWPEELAAEDYHVSPPRTASPPKASQTAADSKHDQGAAQ</sequence>
<feature type="region of interest" description="Disordered" evidence="1">
    <location>
        <begin position="75"/>
        <end position="101"/>
    </location>
</feature>
<keyword evidence="2" id="KW-1133">Transmembrane helix</keyword>
<protein>
    <recommendedName>
        <fullName evidence="5">DUF3311 domain-containing protein</fullName>
    </recommendedName>
</protein>
<evidence type="ECO:0000313" key="4">
    <source>
        <dbReference type="Proteomes" id="UP000318017"/>
    </source>
</evidence>
<organism evidence="3 4">
    <name type="scientific">Aureliella helgolandensis</name>
    <dbReference type="NCBI Taxonomy" id="2527968"/>
    <lineage>
        <taxon>Bacteria</taxon>
        <taxon>Pseudomonadati</taxon>
        <taxon>Planctomycetota</taxon>
        <taxon>Planctomycetia</taxon>
        <taxon>Pirellulales</taxon>
        <taxon>Pirellulaceae</taxon>
        <taxon>Aureliella</taxon>
    </lineage>
</organism>
<feature type="compositionally biased region" description="Basic and acidic residues" evidence="1">
    <location>
        <begin position="92"/>
        <end position="101"/>
    </location>
</feature>
<dbReference type="Proteomes" id="UP000318017">
    <property type="component" value="Chromosome"/>
</dbReference>
<dbReference type="OrthoDB" id="283209at2"/>
<name>A0A518G762_9BACT</name>
<feature type="transmembrane region" description="Helical" evidence="2">
    <location>
        <begin position="42"/>
        <end position="64"/>
    </location>
</feature>
<accession>A0A518G762</accession>
<dbReference type="AlphaFoldDB" id="A0A518G762"/>